<keyword evidence="1" id="KW-1133">Transmembrane helix</keyword>
<feature type="transmembrane region" description="Helical" evidence="1">
    <location>
        <begin position="173"/>
        <end position="196"/>
    </location>
</feature>
<comment type="caution">
    <text evidence="2">The sequence shown here is derived from an EMBL/GenBank/DDBJ whole genome shotgun (WGS) entry which is preliminary data.</text>
</comment>
<dbReference type="NCBIfam" id="TIGR00341">
    <property type="entry name" value="TIGR00341 family protein"/>
    <property type="match status" value="1"/>
</dbReference>
<dbReference type="PANTHER" id="PTHR20992">
    <property type="entry name" value="AT15442P-RELATED"/>
    <property type="match status" value="1"/>
</dbReference>
<proteinExistence type="predicted"/>
<feature type="transmembrane region" description="Helical" evidence="1">
    <location>
        <begin position="244"/>
        <end position="267"/>
    </location>
</feature>
<dbReference type="AlphaFoldDB" id="A0ABD5NU10"/>
<dbReference type="RefSeq" id="WP_246971396.1">
    <property type="nucleotide sequence ID" value="NZ_CP095397.1"/>
</dbReference>
<gene>
    <name evidence="2" type="ORF">ACFOZ7_00775</name>
</gene>
<feature type="transmembrane region" description="Helical" evidence="1">
    <location>
        <begin position="141"/>
        <end position="161"/>
    </location>
</feature>
<feature type="transmembrane region" description="Helical" evidence="1">
    <location>
        <begin position="216"/>
        <end position="237"/>
    </location>
</feature>
<dbReference type="PANTHER" id="PTHR20992:SF9">
    <property type="entry name" value="AT15442P-RELATED"/>
    <property type="match status" value="1"/>
</dbReference>
<name>A0ABD5NU10_9EURY</name>
<feature type="transmembrane region" description="Helical" evidence="1">
    <location>
        <begin position="316"/>
        <end position="339"/>
    </location>
</feature>
<keyword evidence="1" id="KW-0472">Membrane</keyword>
<keyword evidence="1" id="KW-0812">Transmembrane</keyword>
<feature type="transmembrane region" description="Helical" evidence="1">
    <location>
        <begin position="273"/>
        <end position="296"/>
    </location>
</feature>
<evidence type="ECO:0000313" key="2">
    <source>
        <dbReference type="EMBL" id="MFC4245549.1"/>
    </source>
</evidence>
<dbReference type="Pfam" id="PF04087">
    <property type="entry name" value="DUF389"/>
    <property type="match status" value="1"/>
</dbReference>
<organism evidence="2 3">
    <name type="scientific">Natribaculum luteum</name>
    <dbReference type="NCBI Taxonomy" id="1586232"/>
    <lineage>
        <taxon>Archaea</taxon>
        <taxon>Methanobacteriati</taxon>
        <taxon>Methanobacteriota</taxon>
        <taxon>Stenosarchaea group</taxon>
        <taxon>Halobacteria</taxon>
        <taxon>Halobacteriales</taxon>
        <taxon>Natrialbaceae</taxon>
        <taxon>Natribaculum</taxon>
    </lineage>
</organism>
<dbReference type="Proteomes" id="UP001595821">
    <property type="component" value="Unassembled WGS sequence"/>
</dbReference>
<feature type="transmembrane region" description="Helical" evidence="1">
    <location>
        <begin position="115"/>
        <end position="135"/>
    </location>
</feature>
<reference evidence="2 3" key="1">
    <citation type="journal article" date="2014" name="Int. J. Syst. Evol. Microbiol.">
        <title>Complete genome sequence of Corynebacterium casei LMG S-19264T (=DSM 44701T), isolated from a smear-ripened cheese.</title>
        <authorList>
            <consortium name="US DOE Joint Genome Institute (JGI-PGF)"/>
            <person name="Walter F."/>
            <person name="Albersmeier A."/>
            <person name="Kalinowski J."/>
            <person name="Ruckert C."/>
        </authorList>
    </citation>
    <scope>NUCLEOTIDE SEQUENCE [LARGE SCALE GENOMIC DNA]</scope>
    <source>
        <strain evidence="2 3">IBRC-M 10912</strain>
    </source>
</reference>
<accession>A0ABD5NU10</accession>
<evidence type="ECO:0000313" key="3">
    <source>
        <dbReference type="Proteomes" id="UP001595821"/>
    </source>
</evidence>
<sequence>MRYVEITIPNGRRNVVVNTLEDEGIDYVVFDETSNRGYTAVVRFSLPTQAVEPVLDRLYEADIGDDASVVVIDAETVVSQKFTQLREQYKRGGLEGERISRQVLRTKADELTPGFPIYATMVLISAVVATSGLLLDSPAVVVGSMVIAPLIGPALATNIGVVIADDDLRSTGLVYQVVGITLVVAGSIALATAARVAGLEPAGIDIVAVAELEERVTPNVLSLAVALGAGIAGVMSLTRGFSEAIVGVMIAAALIPPAAATGIATAWGMYGAAAGAAVLVLVNLLAINLAGLLTLWIAGYRPRGLFDVPAARRQTIVYASLMTLAVLALIVPLASVTLIDLQTTQLESDANEEVDAVLAEPAYDGLEAEDVEIELDNDYPLRSIDRVIVVVSSDAPGPVQGLTERLYAAIAPHAEEPIVVEVQFVVSEQEGSVADNETSNALAAHTAGQHGSY</sequence>
<dbReference type="EMBL" id="JBHSDJ010000002">
    <property type="protein sequence ID" value="MFC4245549.1"/>
    <property type="molecule type" value="Genomic_DNA"/>
</dbReference>
<evidence type="ECO:0000256" key="1">
    <source>
        <dbReference type="SAM" id="Phobius"/>
    </source>
</evidence>
<dbReference type="GeneID" id="71852361"/>
<dbReference type="InterPro" id="IPR005240">
    <property type="entry name" value="DUF389"/>
</dbReference>
<protein>
    <submittedName>
        <fullName evidence="2">TIGR00341 family protein</fullName>
    </submittedName>
</protein>